<feature type="repeat" description="ANK" evidence="1">
    <location>
        <begin position="44"/>
        <end position="68"/>
    </location>
</feature>
<dbReference type="InterPro" id="IPR036770">
    <property type="entry name" value="Ankyrin_rpt-contain_sf"/>
</dbReference>
<feature type="transmembrane region" description="Helical" evidence="3">
    <location>
        <begin position="696"/>
        <end position="717"/>
    </location>
</feature>
<organism evidence="5 6">
    <name type="scientific">Adiantum capillus-veneris</name>
    <name type="common">Maidenhair fern</name>
    <dbReference type="NCBI Taxonomy" id="13818"/>
    <lineage>
        <taxon>Eukaryota</taxon>
        <taxon>Viridiplantae</taxon>
        <taxon>Streptophyta</taxon>
        <taxon>Embryophyta</taxon>
        <taxon>Tracheophyta</taxon>
        <taxon>Polypodiopsida</taxon>
        <taxon>Polypodiidae</taxon>
        <taxon>Polypodiales</taxon>
        <taxon>Pteridineae</taxon>
        <taxon>Pteridaceae</taxon>
        <taxon>Vittarioideae</taxon>
        <taxon>Adiantum</taxon>
    </lineage>
</organism>
<dbReference type="PROSITE" id="PS50088">
    <property type="entry name" value="ANK_REPEAT"/>
    <property type="match status" value="5"/>
</dbReference>
<feature type="domain" description="PGG" evidence="4">
    <location>
        <begin position="600"/>
        <end position="715"/>
    </location>
</feature>
<name>A0A9D4UL57_ADICA</name>
<evidence type="ECO:0000256" key="1">
    <source>
        <dbReference type="PROSITE-ProRule" id="PRU00023"/>
    </source>
</evidence>
<feature type="compositionally biased region" description="Low complexity" evidence="2">
    <location>
        <begin position="784"/>
        <end position="799"/>
    </location>
</feature>
<dbReference type="Pfam" id="PF12796">
    <property type="entry name" value="Ank_2"/>
    <property type="match status" value="3"/>
</dbReference>
<proteinExistence type="predicted"/>
<sequence>MEATQHELLWVDRLHALVRDKNKPEIEALLKERQPSHIVDRRVNGRTALHAAAQLGLTEIVDLLINEGHADVRARSDPHRDTPLHLAALCGHEAVVEKLLQQGAILDLTVEDWHGDTPLHVAAGVGKHKIIKRMLSVAPNPQDCVFAINAELRTPLHYAAGSGKPKAVSLLLQTKGQQALKESADEFGALPFHFAARSGDVESMGRLLPDNVNVACKNGLTALHYAAWDGRAAAVKKLMDKGATLDEGSDTPLHLAAISPKPERKSVVEAIISKFPESWKMANGKGELAIGLAHECDHGDVIRAALRALRKNKFRLKGYDILNPKHKTSGATLLHFAAAHGRKDDIEWLATALEMTKPVSAINDGSGRSPLHWAAIQGNASFLDAHAVSFNEDLIQTISGGHETPLFLALGADHLNFAEKLLECDKEKLLSGFTTKCLSSGEWMKGVELWLKSYYEAKVEKQVRAELESEFKHYTRSQRGMKSLYEEIPPVYLALHAGKLDIAVFLQRLDKDAVNKKGTHTGRTALHWAVLFDRRDIVAQLCDEAPSFRETVRTWEKDAQGVTPIGYATERNVQDIEAVLSRRNEYYIDSLYRDRQIYVDSTNAILVGAALIASVTFAGWLQPPLGVIDHYYNGDIPYVAVRQVKSMRIFWVFNSLSFFSAMATVQAGAWGVFPLRHANIGRAVNYIRRALMVTSLLMSLSVVCVLCAFAAAGFIVLPPRFKFELYMMVTVVIGGFINVGLIFWFMQRILRAPSLFKLWRLLGGQEATQQSSPPPDLTAPEGEAALPSPQASFPQPSFPWNDGIEKLLVEKHLNPSPAVTSPHSKSKA</sequence>
<accession>A0A9D4UL57</accession>
<reference evidence="5" key="1">
    <citation type="submission" date="2021-01" db="EMBL/GenBank/DDBJ databases">
        <title>Adiantum capillus-veneris genome.</title>
        <authorList>
            <person name="Fang Y."/>
            <person name="Liao Q."/>
        </authorList>
    </citation>
    <scope>NUCLEOTIDE SEQUENCE</scope>
    <source>
        <strain evidence="5">H3</strain>
        <tissue evidence="5">Leaf</tissue>
    </source>
</reference>
<keyword evidence="6" id="KW-1185">Reference proteome</keyword>
<keyword evidence="3" id="KW-0812">Transmembrane</keyword>
<protein>
    <recommendedName>
        <fullName evidence="4">PGG domain-containing protein</fullName>
    </recommendedName>
</protein>
<gene>
    <name evidence="5" type="ORF">GOP47_0015808</name>
</gene>
<feature type="repeat" description="ANK" evidence="1">
    <location>
        <begin position="79"/>
        <end position="111"/>
    </location>
</feature>
<feature type="repeat" description="ANK" evidence="1">
    <location>
        <begin position="151"/>
        <end position="183"/>
    </location>
</feature>
<evidence type="ECO:0000256" key="2">
    <source>
        <dbReference type="SAM" id="MobiDB-lite"/>
    </source>
</evidence>
<dbReference type="InterPro" id="IPR026961">
    <property type="entry name" value="PGG_dom"/>
</dbReference>
<dbReference type="PROSITE" id="PS50297">
    <property type="entry name" value="ANK_REP_REGION"/>
    <property type="match status" value="4"/>
</dbReference>
<feature type="region of interest" description="Disordered" evidence="2">
    <location>
        <begin position="767"/>
        <end position="799"/>
    </location>
</feature>
<dbReference type="Proteomes" id="UP000886520">
    <property type="component" value="Chromosome 15"/>
</dbReference>
<feature type="transmembrane region" description="Helical" evidence="3">
    <location>
        <begin position="723"/>
        <end position="746"/>
    </location>
</feature>
<dbReference type="EMBL" id="JABFUD020000015">
    <property type="protein sequence ID" value="KAI5069507.1"/>
    <property type="molecule type" value="Genomic_DNA"/>
</dbReference>
<dbReference type="AlphaFoldDB" id="A0A9D4UL57"/>
<dbReference type="PANTHER" id="PTHR24184">
    <property type="entry name" value="SI:CH211-189E2.2"/>
    <property type="match status" value="1"/>
</dbReference>
<evidence type="ECO:0000256" key="3">
    <source>
        <dbReference type="SAM" id="Phobius"/>
    </source>
</evidence>
<feature type="transmembrane region" description="Helical" evidence="3">
    <location>
        <begin position="649"/>
        <end position="675"/>
    </location>
</feature>
<evidence type="ECO:0000313" key="6">
    <source>
        <dbReference type="Proteomes" id="UP000886520"/>
    </source>
</evidence>
<dbReference type="SUPFAM" id="SSF48403">
    <property type="entry name" value="Ankyrin repeat"/>
    <property type="match status" value="2"/>
</dbReference>
<keyword evidence="1" id="KW-0040">ANK repeat</keyword>
<dbReference type="Gene3D" id="1.25.40.20">
    <property type="entry name" value="Ankyrin repeat-containing domain"/>
    <property type="match status" value="3"/>
</dbReference>
<dbReference type="InterPro" id="IPR002110">
    <property type="entry name" value="Ankyrin_rpt"/>
</dbReference>
<feature type="repeat" description="ANK" evidence="1">
    <location>
        <begin position="114"/>
        <end position="136"/>
    </location>
</feature>
<feature type="repeat" description="ANK" evidence="1">
    <location>
        <begin position="218"/>
        <end position="250"/>
    </location>
</feature>
<evidence type="ECO:0000259" key="4">
    <source>
        <dbReference type="Pfam" id="PF13962"/>
    </source>
</evidence>
<dbReference type="PANTHER" id="PTHR24184:SF11">
    <property type="entry name" value="ANKYRIN REPEAT AND SOCS BOX CONTAINING 3"/>
    <property type="match status" value="1"/>
</dbReference>
<evidence type="ECO:0000313" key="5">
    <source>
        <dbReference type="EMBL" id="KAI5069507.1"/>
    </source>
</evidence>
<keyword evidence="3" id="KW-1133">Transmembrane helix</keyword>
<keyword evidence="3" id="KW-0472">Membrane</keyword>
<dbReference type="Pfam" id="PF13962">
    <property type="entry name" value="PGG"/>
    <property type="match status" value="1"/>
</dbReference>
<dbReference type="SMART" id="SM00248">
    <property type="entry name" value="ANK"/>
    <property type="match status" value="12"/>
</dbReference>
<dbReference type="OrthoDB" id="194358at2759"/>
<comment type="caution">
    <text evidence="5">The sequence shown here is derived from an EMBL/GenBank/DDBJ whole genome shotgun (WGS) entry which is preliminary data.</text>
</comment>